<feature type="signal peptide" evidence="1">
    <location>
        <begin position="1"/>
        <end position="18"/>
    </location>
</feature>
<sequence>MKFLSIVALFAVASFVGAAIVPNVTTSTVTEPDFCIEGTSQLISSEDIDGKPYTVHGCTPKAGTSPTRRDDGGLGVSLVKKNDDLCGAPCTTYCNSGSGGPNPNDCTAMSNAQANQGTFLISPGTAIYWTYASCQVYMNNRLSPAQDIVYCYDWNNWAGVVNYVAWNCQGTTGDNGGSCHFYDNTGISWLQVQTV</sequence>
<organism evidence="2 3">
    <name type="scientific">Phlebiopsis gigantea (strain 11061_1 CR5-6)</name>
    <name type="common">White-rot fungus</name>
    <name type="synonym">Peniophora gigantea</name>
    <dbReference type="NCBI Taxonomy" id="745531"/>
    <lineage>
        <taxon>Eukaryota</taxon>
        <taxon>Fungi</taxon>
        <taxon>Dikarya</taxon>
        <taxon>Basidiomycota</taxon>
        <taxon>Agaricomycotina</taxon>
        <taxon>Agaricomycetes</taxon>
        <taxon>Polyporales</taxon>
        <taxon>Phanerochaetaceae</taxon>
        <taxon>Phlebiopsis</taxon>
    </lineage>
</organism>
<dbReference type="EMBL" id="KN840503">
    <property type="protein sequence ID" value="KIP07112.1"/>
    <property type="molecule type" value="Genomic_DNA"/>
</dbReference>
<dbReference type="OrthoDB" id="2797326at2759"/>
<evidence type="ECO:0000313" key="2">
    <source>
        <dbReference type="EMBL" id="KIP07112.1"/>
    </source>
</evidence>
<evidence type="ECO:0000256" key="1">
    <source>
        <dbReference type="SAM" id="SignalP"/>
    </source>
</evidence>
<dbReference type="AlphaFoldDB" id="A0A0C3S824"/>
<dbReference type="HOGENOM" id="CLU_109029_0_0_1"/>
<protein>
    <submittedName>
        <fullName evidence="2">Uncharacterized protein</fullName>
    </submittedName>
</protein>
<dbReference type="Proteomes" id="UP000053257">
    <property type="component" value="Unassembled WGS sequence"/>
</dbReference>
<accession>A0A0C3S824</accession>
<keyword evidence="3" id="KW-1185">Reference proteome</keyword>
<proteinExistence type="predicted"/>
<evidence type="ECO:0000313" key="3">
    <source>
        <dbReference type="Proteomes" id="UP000053257"/>
    </source>
</evidence>
<reference evidence="2 3" key="1">
    <citation type="journal article" date="2014" name="PLoS Genet.">
        <title>Analysis of the Phlebiopsis gigantea genome, transcriptome and secretome provides insight into its pioneer colonization strategies of wood.</title>
        <authorList>
            <person name="Hori C."/>
            <person name="Ishida T."/>
            <person name="Igarashi K."/>
            <person name="Samejima M."/>
            <person name="Suzuki H."/>
            <person name="Master E."/>
            <person name="Ferreira P."/>
            <person name="Ruiz-Duenas F.J."/>
            <person name="Held B."/>
            <person name="Canessa P."/>
            <person name="Larrondo L.F."/>
            <person name="Schmoll M."/>
            <person name="Druzhinina I.S."/>
            <person name="Kubicek C.P."/>
            <person name="Gaskell J.A."/>
            <person name="Kersten P."/>
            <person name="St John F."/>
            <person name="Glasner J."/>
            <person name="Sabat G."/>
            <person name="Splinter BonDurant S."/>
            <person name="Syed K."/>
            <person name="Yadav J."/>
            <person name="Mgbeahuruike A.C."/>
            <person name="Kovalchuk A."/>
            <person name="Asiegbu F.O."/>
            <person name="Lackner G."/>
            <person name="Hoffmeister D."/>
            <person name="Rencoret J."/>
            <person name="Gutierrez A."/>
            <person name="Sun H."/>
            <person name="Lindquist E."/>
            <person name="Barry K."/>
            <person name="Riley R."/>
            <person name="Grigoriev I.V."/>
            <person name="Henrissat B."/>
            <person name="Kues U."/>
            <person name="Berka R.M."/>
            <person name="Martinez A.T."/>
            <person name="Covert S.F."/>
            <person name="Blanchette R.A."/>
            <person name="Cullen D."/>
        </authorList>
    </citation>
    <scope>NUCLEOTIDE SEQUENCE [LARGE SCALE GENOMIC DNA]</scope>
    <source>
        <strain evidence="2 3">11061_1 CR5-6</strain>
    </source>
</reference>
<feature type="chain" id="PRO_5002169888" evidence="1">
    <location>
        <begin position="19"/>
        <end position="195"/>
    </location>
</feature>
<gene>
    <name evidence="2" type="ORF">PHLGIDRAFT_118362</name>
</gene>
<name>A0A0C3S824_PHLG1</name>
<keyword evidence="1" id="KW-0732">Signal</keyword>